<evidence type="ECO:0000313" key="2">
    <source>
        <dbReference type="Proteomes" id="UP000240883"/>
    </source>
</evidence>
<dbReference type="AlphaFoldDB" id="A0A2T2NET2"/>
<reference evidence="1 2" key="1">
    <citation type="journal article" date="2018" name="Front. Microbiol.">
        <title>Genome-Wide Analysis of Corynespora cassiicola Leaf Fall Disease Putative Effectors.</title>
        <authorList>
            <person name="Lopez D."/>
            <person name="Ribeiro S."/>
            <person name="Label P."/>
            <person name="Fumanal B."/>
            <person name="Venisse J.S."/>
            <person name="Kohler A."/>
            <person name="de Oliveira R.R."/>
            <person name="Labutti K."/>
            <person name="Lipzen A."/>
            <person name="Lail K."/>
            <person name="Bauer D."/>
            <person name="Ohm R.A."/>
            <person name="Barry K.W."/>
            <person name="Spatafora J."/>
            <person name="Grigoriev I.V."/>
            <person name="Martin F.M."/>
            <person name="Pujade-Renaud V."/>
        </authorList>
    </citation>
    <scope>NUCLEOTIDE SEQUENCE [LARGE SCALE GENOMIC DNA]</scope>
    <source>
        <strain evidence="1 2">Philippines</strain>
    </source>
</reference>
<gene>
    <name evidence="1" type="ORF">BS50DRAFT_91694</name>
</gene>
<dbReference type="EMBL" id="KZ678139">
    <property type="protein sequence ID" value="PSN63879.1"/>
    <property type="molecule type" value="Genomic_DNA"/>
</dbReference>
<evidence type="ECO:0000313" key="1">
    <source>
        <dbReference type="EMBL" id="PSN63879.1"/>
    </source>
</evidence>
<keyword evidence="2" id="KW-1185">Reference proteome</keyword>
<accession>A0A2T2NET2</accession>
<proteinExistence type="predicted"/>
<dbReference type="Proteomes" id="UP000240883">
    <property type="component" value="Unassembled WGS sequence"/>
</dbReference>
<sequence>MKVPAVFRVGAWRHACETILERRRVCPTPFPRPASTRRRSWRPFPRGYRPILESITAQVTGGGVWEEGIWTCGCRTGWPRTSSPASRLTRRLGLAPSAPSARGSHGSREASCVCPIEGLHSLRWAPGRPFLASSGCEAAAQTGPNAVSLMAWANCTS</sequence>
<protein>
    <submittedName>
        <fullName evidence="1">Uncharacterized protein</fullName>
    </submittedName>
</protein>
<organism evidence="1 2">
    <name type="scientific">Corynespora cassiicola Philippines</name>
    <dbReference type="NCBI Taxonomy" id="1448308"/>
    <lineage>
        <taxon>Eukaryota</taxon>
        <taxon>Fungi</taxon>
        <taxon>Dikarya</taxon>
        <taxon>Ascomycota</taxon>
        <taxon>Pezizomycotina</taxon>
        <taxon>Dothideomycetes</taxon>
        <taxon>Pleosporomycetidae</taxon>
        <taxon>Pleosporales</taxon>
        <taxon>Corynesporascaceae</taxon>
        <taxon>Corynespora</taxon>
    </lineage>
</organism>
<name>A0A2T2NET2_CORCC</name>